<feature type="region of interest" description="Disordered" evidence="1">
    <location>
        <begin position="241"/>
        <end position="295"/>
    </location>
</feature>
<reference evidence="3 4" key="1">
    <citation type="journal article" date="2016" name="Nat. Commun.">
        <title>Thousands of microbial genomes shed light on interconnected biogeochemical processes in an aquifer system.</title>
        <authorList>
            <person name="Anantharaman K."/>
            <person name="Brown C.T."/>
            <person name="Hug L.A."/>
            <person name="Sharon I."/>
            <person name="Castelle C.J."/>
            <person name="Probst A.J."/>
            <person name="Thomas B.C."/>
            <person name="Singh A."/>
            <person name="Wilkins M.J."/>
            <person name="Karaoz U."/>
            <person name="Brodie E.L."/>
            <person name="Williams K.H."/>
            <person name="Hubbard S.S."/>
            <person name="Banfield J.F."/>
        </authorList>
    </citation>
    <scope>NUCLEOTIDE SEQUENCE [LARGE SCALE GENOMIC DNA]</scope>
</reference>
<dbReference type="Proteomes" id="UP000178370">
    <property type="component" value="Unassembled WGS sequence"/>
</dbReference>
<comment type="caution">
    <text evidence="3">The sequence shown here is derived from an EMBL/GenBank/DDBJ whole genome shotgun (WGS) entry which is preliminary data.</text>
</comment>
<feature type="transmembrane region" description="Helical" evidence="2">
    <location>
        <begin position="39"/>
        <end position="61"/>
    </location>
</feature>
<name>A0A1F6CNX6_9BACT</name>
<sequence>MVGFVFLLATIVSQGAVMQRPIHSRRANRKSRKWPSATLALAIVLVAFGSLVLGSTIFATAKNAQLAAALQPSSCTGAKNAGCPKEDAKNTYKCPVSQGKSKDKVPKNCVLNKVCSEKGGASGKTIMGTCACPEICKANADEATDKNDPGKDKGKGAMPTLPGQESGQPPQMQGMPKAEQVEQLPQQTPIAPNSAATPPPAENKSWAGNAWDTIQRFAGIEPASVDPQAVENIELGNVSDDLNSRPPIAEGRTFDAGEQANYDDTTGMYQSSEPTPKTSDNIPDPPPAYDNSNSTFASSEQRPFYFENLSPDAREIHVYTDADGKIRDITWSDLPDVFRRNIGSLLYNHPFTQGVIIRPWSWLTSFF</sequence>
<organism evidence="3 4">
    <name type="scientific">Candidatus Kaiserbacteria bacterium RIFCSPHIGHO2_01_FULL_54_36</name>
    <dbReference type="NCBI Taxonomy" id="1798482"/>
    <lineage>
        <taxon>Bacteria</taxon>
        <taxon>Candidatus Kaiseribacteriota</taxon>
    </lineage>
</organism>
<evidence type="ECO:0000256" key="2">
    <source>
        <dbReference type="SAM" id="Phobius"/>
    </source>
</evidence>
<proteinExistence type="predicted"/>
<dbReference type="AlphaFoldDB" id="A0A1F6CNX6"/>
<evidence type="ECO:0000313" key="4">
    <source>
        <dbReference type="Proteomes" id="UP000178370"/>
    </source>
</evidence>
<evidence type="ECO:0000256" key="1">
    <source>
        <dbReference type="SAM" id="MobiDB-lite"/>
    </source>
</evidence>
<feature type="compositionally biased region" description="Polar residues" evidence="1">
    <location>
        <begin position="262"/>
        <end position="281"/>
    </location>
</feature>
<dbReference type="STRING" id="1798482.A2763_00825"/>
<gene>
    <name evidence="3" type="ORF">A2763_00825</name>
</gene>
<feature type="compositionally biased region" description="Basic and acidic residues" evidence="1">
    <location>
        <begin position="141"/>
        <end position="155"/>
    </location>
</feature>
<protein>
    <submittedName>
        <fullName evidence="3">Uncharacterized protein</fullName>
    </submittedName>
</protein>
<feature type="region of interest" description="Disordered" evidence="1">
    <location>
        <begin position="141"/>
        <end position="206"/>
    </location>
</feature>
<keyword evidence="2" id="KW-0472">Membrane</keyword>
<accession>A0A1F6CNX6</accession>
<keyword evidence="2" id="KW-0812">Transmembrane</keyword>
<evidence type="ECO:0000313" key="3">
    <source>
        <dbReference type="EMBL" id="OGG50864.1"/>
    </source>
</evidence>
<dbReference type="EMBL" id="MFKV01000006">
    <property type="protein sequence ID" value="OGG50864.1"/>
    <property type="molecule type" value="Genomic_DNA"/>
</dbReference>
<feature type="compositionally biased region" description="Polar residues" evidence="1">
    <location>
        <begin position="183"/>
        <end position="196"/>
    </location>
</feature>
<keyword evidence="2" id="KW-1133">Transmembrane helix</keyword>